<dbReference type="Pfam" id="PF00583">
    <property type="entry name" value="Acetyltransf_1"/>
    <property type="match status" value="1"/>
</dbReference>
<evidence type="ECO:0000313" key="5">
    <source>
        <dbReference type="Proteomes" id="UP000017175"/>
    </source>
</evidence>
<accession>A0A0K1QR21</accession>
<dbReference type="Gene3D" id="3.40.630.30">
    <property type="match status" value="1"/>
</dbReference>
<dbReference type="Proteomes" id="UP000017175">
    <property type="component" value="Chromosome"/>
</dbReference>
<dbReference type="GO" id="GO:0016747">
    <property type="term" value="F:acyltransferase activity, transferring groups other than amino-acyl groups"/>
    <property type="evidence" value="ECO:0007669"/>
    <property type="project" value="InterPro"/>
</dbReference>
<organism evidence="4 5">
    <name type="scientific">Pseudomonas fluorescens NCIMB 11764</name>
    <dbReference type="NCBI Taxonomy" id="1221522"/>
    <lineage>
        <taxon>Bacteria</taxon>
        <taxon>Pseudomonadati</taxon>
        <taxon>Pseudomonadota</taxon>
        <taxon>Gammaproteobacteria</taxon>
        <taxon>Pseudomonadales</taxon>
        <taxon>Pseudomonadaceae</taxon>
        <taxon>Pseudomonas</taxon>
    </lineage>
</organism>
<reference evidence="4 5" key="1">
    <citation type="journal article" date="2012" name="J. Bacteriol.">
        <title>Draft genome sequence of the cyanide-utilizing bacterium Pseudomonas fluorescens strain NCIMB 11764.</title>
        <authorList>
            <person name="Vilo C.A."/>
            <person name="Benedik M.J."/>
            <person name="Kunz D.A."/>
            <person name="Dong Q."/>
        </authorList>
    </citation>
    <scope>NUCLEOTIDE SEQUENCE [LARGE SCALE GENOMIC DNA]</scope>
    <source>
        <strain evidence="4 5">NCIMB 11764</strain>
    </source>
</reference>
<dbReference type="CDD" id="cd04301">
    <property type="entry name" value="NAT_SF"/>
    <property type="match status" value="1"/>
</dbReference>
<sequence length="153" mass="17718">MTPQLDWLAAHPQHSDTFAAWIHRQFHYEYADQPLTDWQQEFAEGQLNGHWKCLIALEGNQLKGGAALARADLAHRPDLGPWLACVFITPEARGKGLAERLIEGICEEARASGVTRIYLHTQDKRDYYAKRGWTELESFRAWDKEQWLMVRDL</sequence>
<dbReference type="AlphaFoldDB" id="A0A0K1QR21"/>
<dbReference type="SUPFAM" id="SSF55729">
    <property type="entry name" value="Acyl-CoA N-acyltransferases (Nat)"/>
    <property type="match status" value="1"/>
</dbReference>
<gene>
    <name evidence="4" type="ORF">B723_18010</name>
</gene>
<dbReference type="InterPro" id="IPR050832">
    <property type="entry name" value="Bact_Acetyltransf"/>
</dbReference>
<name>A0A0K1QR21_PSEFL</name>
<dbReference type="InterPro" id="IPR000182">
    <property type="entry name" value="GNAT_dom"/>
</dbReference>
<feature type="domain" description="N-acetyltransferase" evidence="3">
    <location>
        <begin position="1"/>
        <end position="153"/>
    </location>
</feature>
<dbReference type="InterPro" id="IPR016181">
    <property type="entry name" value="Acyl_CoA_acyltransferase"/>
</dbReference>
<dbReference type="PROSITE" id="PS51186">
    <property type="entry name" value="GNAT"/>
    <property type="match status" value="1"/>
</dbReference>
<evidence type="ECO:0000259" key="3">
    <source>
        <dbReference type="PROSITE" id="PS51186"/>
    </source>
</evidence>
<evidence type="ECO:0000256" key="1">
    <source>
        <dbReference type="ARBA" id="ARBA00022679"/>
    </source>
</evidence>
<evidence type="ECO:0000313" key="4">
    <source>
        <dbReference type="EMBL" id="AKV08196.1"/>
    </source>
</evidence>
<dbReference type="eggNOG" id="COG0456">
    <property type="taxonomic scope" value="Bacteria"/>
</dbReference>
<protein>
    <submittedName>
        <fullName evidence="4">Acetyltransferase</fullName>
    </submittedName>
</protein>
<dbReference type="OrthoDB" id="7678938at2"/>
<dbReference type="PANTHER" id="PTHR43877:SF2">
    <property type="entry name" value="AMINOALKYLPHOSPHONATE N-ACETYLTRANSFERASE-RELATED"/>
    <property type="match status" value="1"/>
</dbReference>
<keyword evidence="2" id="KW-0012">Acyltransferase</keyword>
<evidence type="ECO:0000256" key="2">
    <source>
        <dbReference type="ARBA" id="ARBA00023315"/>
    </source>
</evidence>
<keyword evidence="1 4" id="KW-0808">Transferase</keyword>
<dbReference type="RefSeq" id="WP_017338032.1">
    <property type="nucleotide sequence ID" value="NZ_CP010945.1"/>
</dbReference>
<dbReference type="PANTHER" id="PTHR43877">
    <property type="entry name" value="AMINOALKYLPHOSPHONATE N-ACETYLTRANSFERASE-RELATED-RELATED"/>
    <property type="match status" value="1"/>
</dbReference>
<dbReference type="EMBL" id="CP010945">
    <property type="protein sequence ID" value="AKV08196.1"/>
    <property type="molecule type" value="Genomic_DNA"/>
</dbReference>
<proteinExistence type="predicted"/>